<evidence type="ECO:0000313" key="1">
    <source>
        <dbReference type="EMBL" id="CUN40873.1"/>
    </source>
</evidence>
<accession>A0A173WMZ0</accession>
<protein>
    <submittedName>
        <fullName evidence="1">Uncharacterized protein</fullName>
    </submittedName>
</protein>
<dbReference type="EMBL" id="CYZD01000001">
    <property type="protein sequence ID" value="CUN40873.1"/>
    <property type="molecule type" value="Genomic_DNA"/>
</dbReference>
<dbReference type="AlphaFoldDB" id="A0A173WMZ0"/>
<sequence length="62" mass="7342">MAYRNYEGYPDPTAGEAIRGEGHMPEQIYRDYCILRAMAYRMGLEITEIRDRKTKKKWKRGG</sequence>
<name>A0A173WMZ0_9FIRM</name>
<gene>
    <name evidence="1" type="ORF">ERS852394_00161</name>
</gene>
<evidence type="ECO:0000313" key="2">
    <source>
        <dbReference type="Proteomes" id="UP000095409"/>
    </source>
</evidence>
<dbReference type="RefSeq" id="WP_055065438.1">
    <property type="nucleotide sequence ID" value="NZ_CYZD01000001.1"/>
</dbReference>
<reference evidence="1 2" key="1">
    <citation type="submission" date="2015-09" db="EMBL/GenBank/DDBJ databases">
        <authorList>
            <consortium name="Pathogen Informatics"/>
        </authorList>
    </citation>
    <scope>NUCLEOTIDE SEQUENCE [LARGE SCALE GENOMIC DNA]</scope>
    <source>
        <strain evidence="1 2">2789STDY5608837</strain>
    </source>
</reference>
<dbReference type="Proteomes" id="UP000095409">
    <property type="component" value="Unassembled WGS sequence"/>
</dbReference>
<organism evidence="1 2">
    <name type="scientific">Blautia obeum</name>
    <dbReference type="NCBI Taxonomy" id="40520"/>
    <lineage>
        <taxon>Bacteria</taxon>
        <taxon>Bacillati</taxon>
        <taxon>Bacillota</taxon>
        <taxon>Clostridia</taxon>
        <taxon>Lachnospirales</taxon>
        <taxon>Lachnospiraceae</taxon>
        <taxon>Blautia</taxon>
    </lineage>
</organism>
<proteinExistence type="predicted"/>